<name>A0A9P9WD24_9PEZI</name>
<protein>
    <recommendedName>
        <fullName evidence="4">Erythromycin biosynthesis protein CIII-like C-terminal domain-containing protein</fullName>
    </recommendedName>
</protein>
<keyword evidence="1" id="KW-0328">Glycosyltransferase</keyword>
<proteinExistence type="predicted"/>
<evidence type="ECO:0000256" key="3">
    <source>
        <dbReference type="SAM" id="Phobius"/>
    </source>
</evidence>
<dbReference type="OrthoDB" id="5835829at2759"/>
<dbReference type="InterPro" id="IPR010610">
    <property type="entry name" value="EryCIII-like_C"/>
</dbReference>
<keyword evidence="3" id="KW-0812">Transmembrane</keyword>
<feature type="transmembrane region" description="Helical" evidence="3">
    <location>
        <begin position="123"/>
        <end position="144"/>
    </location>
</feature>
<accession>A0A9P9WD24</accession>
<gene>
    <name evidence="5" type="ORF">JX265_011218</name>
</gene>
<dbReference type="GO" id="GO:0008194">
    <property type="term" value="F:UDP-glycosyltransferase activity"/>
    <property type="evidence" value="ECO:0007669"/>
    <property type="project" value="TreeGrafter"/>
</dbReference>
<dbReference type="EMBL" id="JAFIMR010000040">
    <property type="protein sequence ID" value="KAI1857483.1"/>
    <property type="molecule type" value="Genomic_DNA"/>
</dbReference>
<keyword evidence="6" id="KW-1185">Reference proteome</keyword>
<dbReference type="PANTHER" id="PTHR48043">
    <property type="entry name" value="EG:EG0003.4 PROTEIN-RELATED"/>
    <property type="match status" value="1"/>
</dbReference>
<dbReference type="InterPro" id="IPR050271">
    <property type="entry name" value="UDP-glycosyltransferase"/>
</dbReference>
<evidence type="ECO:0000256" key="2">
    <source>
        <dbReference type="ARBA" id="ARBA00022679"/>
    </source>
</evidence>
<comment type="caution">
    <text evidence="5">The sequence shown here is derived from an EMBL/GenBank/DDBJ whole genome shotgun (WGS) entry which is preliminary data.</text>
</comment>
<feature type="domain" description="Erythromycin biosynthesis protein CIII-like C-terminal" evidence="4">
    <location>
        <begin position="320"/>
        <end position="401"/>
    </location>
</feature>
<evidence type="ECO:0000256" key="1">
    <source>
        <dbReference type="ARBA" id="ARBA00022676"/>
    </source>
</evidence>
<dbReference type="Proteomes" id="UP000829685">
    <property type="component" value="Unassembled WGS sequence"/>
</dbReference>
<organism evidence="5 6">
    <name type="scientific">Neoarthrinium moseri</name>
    <dbReference type="NCBI Taxonomy" id="1658444"/>
    <lineage>
        <taxon>Eukaryota</taxon>
        <taxon>Fungi</taxon>
        <taxon>Dikarya</taxon>
        <taxon>Ascomycota</taxon>
        <taxon>Pezizomycotina</taxon>
        <taxon>Sordariomycetes</taxon>
        <taxon>Xylariomycetidae</taxon>
        <taxon>Amphisphaeriales</taxon>
        <taxon>Apiosporaceae</taxon>
        <taxon>Neoarthrinium</taxon>
    </lineage>
</organism>
<evidence type="ECO:0000313" key="5">
    <source>
        <dbReference type="EMBL" id="KAI1857483.1"/>
    </source>
</evidence>
<keyword evidence="3" id="KW-0472">Membrane</keyword>
<dbReference type="SUPFAM" id="SSF53756">
    <property type="entry name" value="UDP-Glycosyltransferase/glycogen phosphorylase"/>
    <property type="match status" value="1"/>
</dbReference>
<sequence>MLAAWSKPEIRLEEYNGLRPSFWNTPKFLKLLLSTTCPWDGPEFVEVYQSIARLLDCLRPDITAVDPAFSPALTACHKLGVHYLILAPNTIKDFSMQFQSGGQALWKYPAPLDSLASALPYPIPWYLVPLNIYFILYIVVYMTLFNPTKALAKYVRTHTGAELITLSRLNREPPPGVKYLVANRPEIEFPVQIPAHVFPCGPIVRPAPTASEVDPDLASWLAKGPTVYLNLGTQVQTTEWDALEIARALKKLFTKAESHKDPRMRDLQVLWKLTKRGNYAVEPGSRVHGILGDFIDQDRVRILPWLTPEPSAILAERNVLCSVHHGGANSFHEAASAGVPHVVLPVWIDCFDFANRAEMLGIGVWGNKSTVPMNSARELGPALIEVVLGDRADFMRSRAKDLAEMCNEDGGGRYVAAKIIMGEIGT</sequence>
<evidence type="ECO:0000259" key="4">
    <source>
        <dbReference type="Pfam" id="PF06722"/>
    </source>
</evidence>
<evidence type="ECO:0000313" key="6">
    <source>
        <dbReference type="Proteomes" id="UP000829685"/>
    </source>
</evidence>
<dbReference type="Gene3D" id="3.40.50.2000">
    <property type="entry name" value="Glycogen Phosphorylase B"/>
    <property type="match status" value="1"/>
</dbReference>
<keyword evidence="2" id="KW-0808">Transferase</keyword>
<reference evidence="5" key="1">
    <citation type="submission" date="2021-03" db="EMBL/GenBank/DDBJ databases">
        <title>Revisited historic fungal species revealed as producer of novel bioactive compounds through whole genome sequencing and comparative genomics.</title>
        <authorList>
            <person name="Vignolle G.A."/>
            <person name="Hochenegger N."/>
            <person name="Mach R.L."/>
            <person name="Mach-Aigner A.R."/>
            <person name="Javad Rahimi M."/>
            <person name="Salim K.A."/>
            <person name="Chan C.M."/>
            <person name="Lim L.B.L."/>
            <person name="Cai F."/>
            <person name="Druzhinina I.S."/>
            <person name="U'Ren J.M."/>
            <person name="Derntl C."/>
        </authorList>
    </citation>
    <scope>NUCLEOTIDE SEQUENCE</scope>
    <source>
        <strain evidence="5">TUCIM 5799</strain>
    </source>
</reference>
<dbReference type="AlphaFoldDB" id="A0A9P9WD24"/>
<dbReference type="PANTHER" id="PTHR48043:SF145">
    <property type="entry name" value="FI06409P-RELATED"/>
    <property type="match status" value="1"/>
</dbReference>
<dbReference type="Pfam" id="PF06722">
    <property type="entry name" value="EryCIII-like_C"/>
    <property type="match status" value="1"/>
</dbReference>
<keyword evidence="3" id="KW-1133">Transmembrane helix</keyword>